<dbReference type="OrthoDB" id="5417572at2"/>
<accession>A0A1H3VV59</accession>
<reference evidence="2 3" key="1">
    <citation type="submission" date="2016-10" db="EMBL/GenBank/DDBJ databases">
        <authorList>
            <person name="de Groot N.N."/>
        </authorList>
    </citation>
    <scope>NUCLEOTIDE SEQUENCE [LARGE SCALE GENOMIC DNA]</scope>
    <source>
        <strain evidence="2 3">DSM 7343</strain>
    </source>
</reference>
<evidence type="ECO:0000256" key="1">
    <source>
        <dbReference type="SAM" id="SignalP"/>
    </source>
</evidence>
<sequence>MKLFAVLSLFGMLLMPAFAMAGDGALASRVTALEDALSQGVVQQVQISGAIEAEVGYSSDYDNVKESDVDLTTLELGVDVVLTDFFSGFALMKWEEDGDEGVFLDEGGVVLGNVEEYGVAATVGKLYVPFGVYETGMISDSLTLELGEVREGAVVVDFGASGFYGSAYAFNSAINDDDEDDMIDAYGVTAGYLFESNSVSVDLSAGWISNLTSSGGFSGYLDDEGYDPIDGYTAGATATVVVGFADFTIIGEYLTALDSDYLAEAEAEPAAWNLEVNYGFEVAGHGASLAASYQGSDEAAILGLPEMRIGAAFGFDITEGFGIALEYVHDEDYDSVDGGTDESADAVTCQLALEF</sequence>
<gene>
    <name evidence="2" type="ORF">SAMN05660420_00270</name>
</gene>
<dbReference type="AlphaFoldDB" id="A0A1H3VV59"/>
<protein>
    <recommendedName>
        <fullName evidence="4">LbtU family siderophore porin</fullName>
    </recommendedName>
</protein>
<keyword evidence="1" id="KW-0732">Signal</keyword>
<organism evidence="2 3">
    <name type="scientific">Desulfuromusa kysingii</name>
    <dbReference type="NCBI Taxonomy" id="37625"/>
    <lineage>
        <taxon>Bacteria</taxon>
        <taxon>Pseudomonadati</taxon>
        <taxon>Thermodesulfobacteriota</taxon>
        <taxon>Desulfuromonadia</taxon>
        <taxon>Desulfuromonadales</taxon>
        <taxon>Geopsychrobacteraceae</taxon>
        <taxon>Desulfuromusa</taxon>
    </lineage>
</organism>
<dbReference type="Proteomes" id="UP000199409">
    <property type="component" value="Unassembled WGS sequence"/>
</dbReference>
<feature type="chain" id="PRO_5011553069" description="LbtU family siderophore porin" evidence="1">
    <location>
        <begin position="22"/>
        <end position="355"/>
    </location>
</feature>
<feature type="signal peptide" evidence="1">
    <location>
        <begin position="1"/>
        <end position="21"/>
    </location>
</feature>
<dbReference type="NCBIfam" id="NF033652">
    <property type="entry name" value="LbtU_sider_porin"/>
    <property type="match status" value="1"/>
</dbReference>
<evidence type="ECO:0008006" key="4">
    <source>
        <dbReference type="Google" id="ProtNLM"/>
    </source>
</evidence>
<evidence type="ECO:0000313" key="3">
    <source>
        <dbReference type="Proteomes" id="UP000199409"/>
    </source>
</evidence>
<name>A0A1H3VV59_9BACT</name>
<dbReference type="EMBL" id="FNQN01000001">
    <property type="protein sequence ID" value="SDZ78002.1"/>
    <property type="molecule type" value="Genomic_DNA"/>
</dbReference>
<keyword evidence="3" id="KW-1185">Reference proteome</keyword>
<dbReference type="RefSeq" id="WP_092344136.1">
    <property type="nucleotide sequence ID" value="NZ_FNQN01000001.1"/>
</dbReference>
<proteinExistence type="predicted"/>
<dbReference type="STRING" id="37625.SAMN05660420_00270"/>
<evidence type="ECO:0000313" key="2">
    <source>
        <dbReference type="EMBL" id="SDZ78002.1"/>
    </source>
</evidence>